<sequence>MTQPPNIVVCEDAQAASRKVAEIIIATIAEKPASVLGLATGSTPIRTYELLVDAFRDERVDFSQATSFNLDEYVGLAPKHPQSFRCFMDDHLFKHVNFSPMRTYVPDGSAADPAAHAKLYDDEIRMVGGVDCQLLGIGHNGHIGFNEPGSLPDSRTSVVDLAELTIRKNARFFDSADQVPRRAITMGIGTILESRHIVLLATGKSKAKVVAQAFEQSPSVDLPASWLQTHDHVTVVLDNDAATVE</sequence>
<dbReference type="Pfam" id="PF01182">
    <property type="entry name" value="Glucosamine_iso"/>
    <property type="match status" value="1"/>
</dbReference>
<comment type="similarity">
    <text evidence="4">Belongs to the glucosamine/galactosamine-6-phosphate isomerase family. NagB subfamily.</text>
</comment>
<dbReference type="GO" id="GO:0006043">
    <property type="term" value="P:glucosamine catabolic process"/>
    <property type="evidence" value="ECO:0007669"/>
    <property type="project" value="TreeGrafter"/>
</dbReference>
<feature type="active site" description="For ring-opening step" evidence="4">
    <location>
        <position position="140"/>
    </location>
</feature>
<evidence type="ECO:0000256" key="4">
    <source>
        <dbReference type="HAMAP-Rule" id="MF_01241"/>
    </source>
</evidence>
<dbReference type="HAMAP" id="MF_01241">
    <property type="entry name" value="GlcN6P_deamin"/>
    <property type="match status" value="1"/>
</dbReference>
<dbReference type="FunFam" id="3.40.50.1360:FF:000003">
    <property type="entry name" value="Glucosamine-6-phosphate deaminase"/>
    <property type="match status" value="1"/>
</dbReference>
<accession>A0A5C5YVS7</accession>
<gene>
    <name evidence="6" type="primary">nagB_1</name>
    <name evidence="4" type="synonym">nagB</name>
    <name evidence="6" type="ORF">CA13_04820</name>
</gene>
<keyword evidence="2 4" id="KW-0378">Hydrolase</keyword>
<dbReference type="GO" id="GO:0005975">
    <property type="term" value="P:carbohydrate metabolic process"/>
    <property type="evidence" value="ECO:0007669"/>
    <property type="project" value="InterPro"/>
</dbReference>
<reference evidence="6 7" key="1">
    <citation type="submission" date="2019-02" db="EMBL/GenBank/DDBJ databases">
        <title>Deep-cultivation of Planctomycetes and their phenomic and genomic characterization uncovers novel biology.</title>
        <authorList>
            <person name="Wiegand S."/>
            <person name="Jogler M."/>
            <person name="Boedeker C."/>
            <person name="Pinto D."/>
            <person name="Vollmers J."/>
            <person name="Rivas-Marin E."/>
            <person name="Kohn T."/>
            <person name="Peeters S.H."/>
            <person name="Heuer A."/>
            <person name="Rast P."/>
            <person name="Oberbeckmann S."/>
            <person name="Bunk B."/>
            <person name="Jeske O."/>
            <person name="Meyerdierks A."/>
            <person name="Storesund J.E."/>
            <person name="Kallscheuer N."/>
            <person name="Luecker S."/>
            <person name="Lage O.M."/>
            <person name="Pohl T."/>
            <person name="Merkel B.J."/>
            <person name="Hornburger P."/>
            <person name="Mueller R.-W."/>
            <person name="Bruemmer F."/>
            <person name="Labrenz M."/>
            <person name="Spormann A.M."/>
            <person name="Op Den Camp H."/>
            <person name="Overmann J."/>
            <person name="Amann R."/>
            <person name="Jetten M.S.M."/>
            <person name="Mascher T."/>
            <person name="Medema M.H."/>
            <person name="Devos D.P."/>
            <person name="Kaster A.-K."/>
            <person name="Ovreas L."/>
            <person name="Rohde M."/>
            <person name="Galperin M.Y."/>
            <person name="Jogler C."/>
        </authorList>
    </citation>
    <scope>NUCLEOTIDE SEQUENCE [LARGE SCALE GENOMIC DNA]</scope>
    <source>
        <strain evidence="6 7">CA13</strain>
    </source>
</reference>
<evidence type="ECO:0000256" key="1">
    <source>
        <dbReference type="ARBA" id="ARBA00000644"/>
    </source>
</evidence>
<dbReference type="RefSeq" id="WP_146394340.1">
    <property type="nucleotide sequence ID" value="NZ_SJPJ01000001.1"/>
</dbReference>
<dbReference type="NCBIfam" id="TIGR00502">
    <property type="entry name" value="nagB"/>
    <property type="match status" value="1"/>
</dbReference>
<organism evidence="6 7">
    <name type="scientific">Novipirellula herctigrandis</name>
    <dbReference type="NCBI Taxonomy" id="2527986"/>
    <lineage>
        <taxon>Bacteria</taxon>
        <taxon>Pseudomonadati</taxon>
        <taxon>Planctomycetota</taxon>
        <taxon>Planctomycetia</taxon>
        <taxon>Pirellulales</taxon>
        <taxon>Pirellulaceae</taxon>
        <taxon>Novipirellula</taxon>
    </lineage>
</organism>
<comment type="catalytic activity">
    <reaction evidence="1 4">
        <text>alpha-D-glucosamine 6-phosphate + H2O = beta-D-fructose 6-phosphate + NH4(+)</text>
        <dbReference type="Rhea" id="RHEA:12172"/>
        <dbReference type="ChEBI" id="CHEBI:15377"/>
        <dbReference type="ChEBI" id="CHEBI:28938"/>
        <dbReference type="ChEBI" id="CHEBI:57634"/>
        <dbReference type="ChEBI" id="CHEBI:75989"/>
        <dbReference type="EC" id="3.5.99.6"/>
    </reaction>
</comment>
<dbReference type="Proteomes" id="UP000315010">
    <property type="component" value="Unassembled WGS sequence"/>
</dbReference>
<dbReference type="EC" id="3.5.99.6" evidence="4"/>
<dbReference type="OrthoDB" id="9791139at2"/>
<comment type="caution">
    <text evidence="4">Lacks conserved residue(s) required for the propagation of feature annotation.</text>
</comment>
<evidence type="ECO:0000313" key="6">
    <source>
        <dbReference type="EMBL" id="TWT79085.1"/>
    </source>
</evidence>
<dbReference type="AlphaFoldDB" id="A0A5C5YVS7"/>
<dbReference type="GO" id="GO:0006046">
    <property type="term" value="P:N-acetylglucosamine catabolic process"/>
    <property type="evidence" value="ECO:0007669"/>
    <property type="project" value="UniProtKB-UniRule"/>
</dbReference>
<dbReference type="PANTHER" id="PTHR11280:SF5">
    <property type="entry name" value="GLUCOSAMINE-6-PHOSPHATE ISOMERASE"/>
    <property type="match status" value="1"/>
</dbReference>
<feature type="active site" description="For ring-opening step" evidence="4">
    <location>
        <position position="147"/>
    </location>
</feature>
<dbReference type="GO" id="GO:0004342">
    <property type="term" value="F:glucosamine-6-phosphate deaminase activity"/>
    <property type="evidence" value="ECO:0007669"/>
    <property type="project" value="UniProtKB-UniRule"/>
</dbReference>
<dbReference type="PANTHER" id="PTHR11280">
    <property type="entry name" value="GLUCOSAMINE-6-PHOSPHATE ISOMERASE"/>
    <property type="match status" value="1"/>
</dbReference>
<dbReference type="GO" id="GO:0005737">
    <property type="term" value="C:cytoplasm"/>
    <property type="evidence" value="ECO:0007669"/>
    <property type="project" value="TreeGrafter"/>
</dbReference>
<feature type="active site" description="Proton acceptor; for ring-opening step" evidence="4">
    <location>
        <position position="142"/>
    </location>
</feature>
<dbReference type="InterPro" id="IPR004547">
    <property type="entry name" value="Glucosamine6P_isomerase"/>
</dbReference>
<dbReference type="CDD" id="cd01399">
    <property type="entry name" value="GlcN6P_deaminase"/>
    <property type="match status" value="1"/>
</dbReference>
<feature type="domain" description="Glucosamine/galactosamine-6-phosphate isomerase" evidence="5">
    <location>
        <begin position="13"/>
        <end position="232"/>
    </location>
</feature>
<protein>
    <recommendedName>
        <fullName evidence="4">Glucosamine-6-phosphate deaminase</fullName>
        <ecNumber evidence="4">3.5.99.6</ecNumber>
    </recommendedName>
    <alternativeName>
        <fullName evidence="4">GlcN6P deaminase</fullName>
        <shortName evidence="4">GNPDA</shortName>
    </alternativeName>
    <alternativeName>
        <fullName evidence="4">Glucosamine-6-phosphate isomerase</fullName>
    </alternativeName>
</protein>
<dbReference type="UniPathway" id="UPA00629">
    <property type="reaction ID" value="UER00684"/>
</dbReference>
<dbReference type="GO" id="GO:0042802">
    <property type="term" value="F:identical protein binding"/>
    <property type="evidence" value="ECO:0007669"/>
    <property type="project" value="TreeGrafter"/>
</dbReference>
<dbReference type="EMBL" id="SJPJ01000001">
    <property type="protein sequence ID" value="TWT79085.1"/>
    <property type="molecule type" value="Genomic_DNA"/>
</dbReference>
<keyword evidence="7" id="KW-1185">Reference proteome</keyword>
<evidence type="ECO:0000256" key="3">
    <source>
        <dbReference type="ARBA" id="ARBA00023277"/>
    </source>
</evidence>
<keyword evidence="3 4" id="KW-0119">Carbohydrate metabolism</keyword>
<dbReference type="GO" id="GO:0019262">
    <property type="term" value="P:N-acetylneuraminate catabolic process"/>
    <property type="evidence" value="ECO:0007669"/>
    <property type="project" value="UniProtKB-UniRule"/>
</dbReference>
<feature type="active site" description="Proton acceptor; for enolization step" evidence="4">
    <location>
        <position position="71"/>
    </location>
</feature>
<dbReference type="Gene3D" id="3.40.50.1360">
    <property type="match status" value="1"/>
</dbReference>
<comment type="caution">
    <text evidence="6">The sequence shown here is derived from an EMBL/GenBank/DDBJ whole genome shotgun (WGS) entry which is preliminary data.</text>
</comment>
<dbReference type="InterPro" id="IPR006148">
    <property type="entry name" value="Glc/Gal-6P_isomerase"/>
</dbReference>
<dbReference type="InterPro" id="IPR037171">
    <property type="entry name" value="NagB/RpiA_transferase-like"/>
</dbReference>
<proteinExistence type="inferred from homology"/>
<dbReference type="SUPFAM" id="SSF100950">
    <property type="entry name" value="NagB/RpiA/CoA transferase-like"/>
    <property type="match status" value="1"/>
</dbReference>
<evidence type="ECO:0000259" key="5">
    <source>
        <dbReference type="Pfam" id="PF01182"/>
    </source>
</evidence>
<name>A0A5C5YVS7_9BACT</name>
<comment type="function">
    <text evidence="4">Catalyzes the reversible isomerization-deamination of glucosamine 6-phosphate (GlcN6P) to form fructose 6-phosphate (Fru6P) and ammonium ion.</text>
</comment>
<evidence type="ECO:0000256" key="2">
    <source>
        <dbReference type="ARBA" id="ARBA00022801"/>
    </source>
</evidence>
<comment type="pathway">
    <text evidence="4">Amino-sugar metabolism; N-acetylneuraminate degradation; D-fructose 6-phosphate from N-acetylneuraminate: step 5/5.</text>
</comment>
<evidence type="ECO:0000313" key="7">
    <source>
        <dbReference type="Proteomes" id="UP000315010"/>
    </source>
</evidence>